<dbReference type="OrthoDB" id="372186at2157"/>
<keyword evidence="2" id="KW-1185">Reference proteome</keyword>
<evidence type="ECO:0008006" key="3">
    <source>
        <dbReference type="Google" id="ProtNLM"/>
    </source>
</evidence>
<proteinExistence type="predicted"/>
<gene>
    <name evidence="1" type="ORF">NMY3_03384</name>
</gene>
<name>A0A654M2Y2_9ARCH</name>
<evidence type="ECO:0000313" key="2">
    <source>
        <dbReference type="Proteomes" id="UP000058925"/>
    </source>
</evidence>
<organism evidence="1 2">
    <name type="scientific">Candidatus Nitrosocosmicus oleophilus</name>
    <dbReference type="NCBI Taxonomy" id="1353260"/>
    <lineage>
        <taxon>Archaea</taxon>
        <taxon>Nitrososphaerota</taxon>
        <taxon>Nitrososphaeria</taxon>
        <taxon>Nitrososphaerales</taxon>
        <taxon>Nitrososphaeraceae</taxon>
        <taxon>Candidatus Nitrosocosmicus</taxon>
    </lineage>
</organism>
<dbReference type="EMBL" id="CP012850">
    <property type="protein sequence ID" value="ALI37567.1"/>
    <property type="molecule type" value="Genomic_DNA"/>
</dbReference>
<dbReference type="Gene3D" id="3.40.50.150">
    <property type="entry name" value="Vaccinia Virus protein VP39"/>
    <property type="match status" value="1"/>
</dbReference>
<dbReference type="RefSeq" id="WP_196816621.1">
    <property type="nucleotide sequence ID" value="NZ_CP012850.1"/>
</dbReference>
<dbReference type="Proteomes" id="UP000058925">
    <property type="component" value="Chromosome"/>
</dbReference>
<dbReference type="InterPro" id="IPR029063">
    <property type="entry name" value="SAM-dependent_MTases_sf"/>
</dbReference>
<protein>
    <recommendedName>
        <fullName evidence="3">Methyltransferase type 11 domain-containing protein</fullName>
    </recommendedName>
</protein>
<evidence type="ECO:0000313" key="1">
    <source>
        <dbReference type="EMBL" id="ALI37567.1"/>
    </source>
</evidence>
<reference evidence="2" key="1">
    <citation type="submission" date="2015-10" db="EMBL/GenBank/DDBJ databases">
        <title>Niche specialization of a soil ammonia-oxidizing archaeon, Candidatus Nitrosocosmicus oleophilus.</title>
        <authorList>
            <person name="Jung M.-Y."/>
            <person name="Rhee S.-K."/>
        </authorList>
    </citation>
    <scope>NUCLEOTIDE SEQUENCE [LARGE SCALE GENOMIC DNA]</scope>
    <source>
        <strain evidence="2">MY3</strain>
    </source>
</reference>
<dbReference type="GeneID" id="60423234"/>
<dbReference type="CDD" id="cd02440">
    <property type="entry name" value="AdoMet_MTases"/>
    <property type="match status" value="1"/>
</dbReference>
<sequence length="266" mass="31202">MNDNRSPYTPTKVVWGNKSSILTELLKEARESVRKKGLIHVFKMGIVTSYEYFQLFFYKKFRNDETFYFNGKKYHYLFHGRVAGAGPSWKNERCVNIPIIWETIEEYRKNNKKVLELGNVISYATDIDHDVIDKYEIMDGIINEDIIDFNPKFKYDLIVSVLCLQSVGWDEIPKDPPKILKALENMNNILAPGGKMVISVGWGWNQYLESLILEGKFKFDEQWFLKHDKGYKWEEVQSINEIKDLKYDEKAYTARGIIIGIINKKS</sequence>
<dbReference type="SUPFAM" id="SSF53335">
    <property type="entry name" value="S-adenosyl-L-methionine-dependent methyltransferases"/>
    <property type="match status" value="1"/>
</dbReference>
<accession>A0A654M2Y2</accession>
<dbReference type="AlphaFoldDB" id="A0A654M2Y2"/>
<dbReference type="KEGG" id="taa:NMY3_03384"/>